<evidence type="ECO:0000313" key="7">
    <source>
        <dbReference type="Proteomes" id="UP000000768"/>
    </source>
</evidence>
<evidence type="ECO:0000256" key="1">
    <source>
        <dbReference type="ARBA" id="ARBA00007233"/>
    </source>
</evidence>
<dbReference type="eggNOG" id="ENOG502R3J4">
    <property type="taxonomic scope" value="Eukaryota"/>
</dbReference>
<evidence type="ECO:0000256" key="2">
    <source>
        <dbReference type="ARBA" id="ARBA00022690"/>
    </source>
</evidence>
<dbReference type="InterPro" id="IPR027214">
    <property type="entry name" value="Cystatin"/>
</dbReference>
<dbReference type="EMBL" id="CM000768">
    <property type="protein sequence ID" value="KXG22254.1"/>
    <property type="molecule type" value="Genomic_DNA"/>
</dbReference>
<dbReference type="CDD" id="cd00042">
    <property type="entry name" value="CY"/>
    <property type="match status" value="1"/>
</dbReference>
<feature type="domain" description="Cystatin" evidence="5">
    <location>
        <begin position="79"/>
        <end position="171"/>
    </location>
</feature>
<dbReference type="PANTHER" id="PTHR11413:SF104">
    <property type="entry name" value="CYSTEINE PROTEINASE INHIBITOR 2"/>
    <property type="match status" value="1"/>
</dbReference>
<organism evidence="6 7">
    <name type="scientific">Sorghum bicolor</name>
    <name type="common">Sorghum</name>
    <name type="synonym">Sorghum vulgare</name>
    <dbReference type="NCBI Taxonomy" id="4558"/>
    <lineage>
        <taxon>Eukaryota</taxon>
        <taxon>Viridiplantae</taxon>
        <taxon>Streptophyta</taxon>
        <taxon>Embryophyta</taxon>
        <taxon>Tracheophyta</taxon>
        <taxon>Spermatophyta</taxon>
        <taxon>Magnoliopsida</taxon>
        <taxon>Liliopsida</taxon>
        <taxon>Poales</taxon>
        <taxon>Poaceae</taxon>
        <taxon>PACMAD clade</taxon>
        <taxon>Panicoideae</taxon>
        <taxon>Andropogonodae</taxon>
        <taxon>Andropogoneae</taxon>
        <taxon>Sorghinae</taxon>
        <taxon>Sorghum</taxon>
    </lineage>
</organism>
<reference evidence="7" key="2">
    <citation type="journal article" date="2018" name="Plant J.">
        <title>The Sorghum bicolor reference genome: improved assembly, gene annotations, a transcriptome atlas, and signatures of genome organization.</title>
        <authorList>
            <person name="McCormick R.F."/>
            <person name="Truong S.K."/>
            <person name="Sreedasyam A."/>
            <person name="Jenkins J."/>
            <person name="Shu S."/>
            <person name="Sims D."/>
            <person name="Kennedy M."/>
            <person name="Amirebrahimi M."/>
            <person name="Weers B.D."/>
            <person name="McKinley B."/>
            <person name="Mattison A."/>
            <person name="Morishige D.T."/>
            <person name="Grimwood J."/>
            <person name="Schmutz J."/>
            <person name="Mullet J.E."/>
        </authorList>
    </citation>
    <scope>NUCLEOTIDE SEQUENCE [LARGE SCALE GENOMIC DNA]</scope>
    <source>
        <strain evidence="7">cv. BTx623</strain>
    </source>
</reference>
<sequence>MRCDATQRSRETAQYSMSLLRGVQRLALGVAAAAAARGRLPLAALLRFRFSSAYYYPTSAAAARSRFLATGSRMLAPDLLCGGVVDAPGHEMHPDAIELARFAVAEHNSKTNAALEFVRLVKVRTQLVAGRMYYFTVEVREVDGGASKLYEAKVWLRPWENFKGLHAFDPVADAA</sequence>
<dbReference type="InterPro" id="IPR046350">
    <property type="entry name" value="Cystatin_sf"/>
</dbReference>
<dbReference type="PANTHER" id="PTHR11413">
    <property type="entry name" value="CYSTATIN FAMILY MEMBER"/>
    <property type="match status" value="1"/>
</dbReference>
<dbReference type="OMA" id="APGHEMH"/>
<keyword evidence="7" id="KW-1185">Reference proteome</keyword>
<name>A0A1B6P938_SORBI</name>
<dbReference type="OrthoDB" id="1908104at2759"/>
<dbReference type="STRING" id="4558.A0A1B6P938"/>
<protein>
    <recommendedName>
        <fullName evidence="4">Cysteine proteinase inhibitor</fullName>
    </recommendedName>
</protein>
<dbReference type="SMART" id="SM00043">
    <property type="entry name" value="CY"/>
    <property type="match status" value="1"/>
</dbReference>
<evidence type="ECO:0000256" key="3">
    <source>
        <dbReference type="ARBA" id="ARBA00022704"/>
    </source>
</evidence>
<evidence type="ECO:0000259" key="5">
    <source>
        <dbReference type="SMART" id="SM00043"/>
    </source>
</evidence>
<keyword evidence="2 4" id="KW-0646">Protease inhibitor</keyword>
<evidence type="ECO:0000313" key="6">
    <source>
        <dbReference type="EMBL" id="KXG22254.1"/>
    </source>
</evidence>
<keyword evidence="3 4" id="KW-0789">Thiol protease inhibitor</keyword>
<accession>A0A1B6P938</accession>
<dbReference type="Pfam" id="PF16845">
    <property type="entry name" value="SQAPI"/>
    <property type="match status" value="1"/>
</dbReference>
<dbReference type="Proteomes" id="UP000000768">
    <property type="component" value="Chromosome 9"/>
</dbReference>
<dbReference type="AlphaFoldDB" id="A0A1B6P938"/>
<dbReference type="InParanoid" id="A0A1B6P938"/>
<dbReference type="SUPFAM" id="SSF54403">
    <property type="entry name" value="Cystatin/monellin"/>
    <property type="match status" value="1"/>
</dbReference>
<evidence type="ECO:0000256" key="4">
    <source>
        <dbReference type="RuleBase" id="RU362130"/>
    </source>
</evidence>
<comment type="similarity">
    <text evidence="1 4">Belongs to the cystatin family. Phytocystatin subfamily.</text>
</comment>
<dbReference type="Gene3D" id="3.10.450.10">
    <property type="match status" value="1"/>
</dbReference>
<proteinExistence type="inferred from homology"/>
<dbReference type="InterPro" id="IPR018073">
    <property type="entry name" value="Prot_inh_cystat_CS"/>
</dbReference>
<dbReference type="PROSITE" id="PS00287">
    <property type="entry name" value="CYSTATIN"/>
    <property type="match status" value="1"/>
</dbReference>
<gene>
    <name evidence="6" type="ORF">SORBI_3009G182100</name>
</gene>
<dbReference type="InterPro" id="IPR000010">
    <property type="entry name" value="Cystatin_dom"/>
</dbReference>
<dbReference type="GO" id="GO:0004869">
    <property type="term" value="F:cysteine-type endopeptidase inhibitor activity"/>
    <property type="evidence" value="ECO:0000318"/>
    <property type="project" value="GO_Central"/>
</dbReference>
<reference evidence="6 7" key="1">
    <citation type="journal article" date="2009" name="Nature">
        <title>The Sorghum bicolor genome and the diversification of grasses.</title>
        <authorList>
            <person name="Paterson A.H."/>
            <person name="Bowers J.E."/>
            <person name="Bruggmann R."/>
            <person name="Dubchak I."/>
            <person name="Grimwood J."/>
            <person name="Gundlach H."/>
            <person name="Haberer G."/>
            <person name="Hellsten U."/>
            <person name="Mitros T."/>
            <person name="Poliakov A."/>
            <person name="Schmutz J."/>
            <person name="Spannagl M."/>
            <person name="Tang H."/>
            <person name="Wang X."/>
            <person name="Wicker T."/>
            <person name="Bharti A.K."/>
            <person name="Chapman J."/>
            <person name="Feltus F.A."/>
            <person name="Gowik U."/>
            <person name="Grigoriev I.V."/>
            <person name="Lyons E."/>
            <person name="Maher C.A."/>
            <person name="Martis M."/>
            <person name="Narechania A."/>
            <person name="Otillar R.P."/>
            <person name="Penning B.W."/>
            <person name="Salamov A.A."/>
            <person name="Wang Y."/>
            <person name="Zhang L."/>
            <person name="Carpita N.C."/>
            <person name="Freeling M."/>
            <person name="Gingle A.R."/>
            <person name="Hash C.T."/>
            <person name="Keller B."/>
            <person name="Klein P."/>
            <person name="Kresovich S."/>
            <person name="McCann M.C."/>
            <person name="Ming R."/>
            <person name="Peterson D.G."/>
            <person name="Mehboob-ur-Rahman"/>
            <person name="Ware D."/>
            <person name="Westhoff P."/>
            <person name="Mayer K.F."/>
            <person name="Messing J."/>
            <person name="Rokhsar D.S."/>
        </authorList>
    </citation>
    <scope>NUCLEOTIDE SEQUENCE [LARGE SCALE GENOMIC DNA]</scope>
    <source>
        <strain evidence="7">cv. BTx623</strain>
    </source>
</reference>
<dbReference type="Gramene" id="KXG22254">
    <property type="protein sequence ID" value="KXG22254"/>
    <property type="gene ID" value="SORBI_3009G182100"/>
</dbReference>